<gene>
    <name evidence="1" type="ORF">HMN09_00802800</name>
</gene>
<sequence>MDPNPQTSTAFYKPHYYCPDPFPATYPLGYVNYFNDGATGPRITNANPGSLECSYEYNGHLNQLSCIYNMLWPTHTQVSGNLTDHSDTAGLPAGAPFTCDSTAITAPCGVRCPLTNTASSWGDTQTGHLAMVTPSTTDDTTDCVYYHGGSYYFDATVSPSDLNDDGALDTPAKTTCVSPQRRAEIREQIEGMKIRRDIGQARASRQRDGAVALS</sequence>
<evidence type="ECO:0000313" key="2">
    <source>
        <dbReference type="Proteomes" id="UP000613580"/>
    </source>
</evidence>
<organism evidence="1 2">
    <name type="scientific">Mycena chlorophos</name>
    <name type="common">Agaric fungus</name>
    <name type="synonym">Agaricus chlorophos</name>
    <dbReference type="NCBI Taxonomy" id="658473"/>
    <lineage>
        <taxon>Eukaryota</taxon>
        <taxon>Fungi</taxon>
        <taxon>Dikarya</taxon>
        <taxon>Basidiomycota</taxon>
        <taxon>Agaricomycotina</taxon>
        <taxon>Agaricomycetes</taxon>
        <taxon>Agaricomycetidae</taxon>
        <taxon>Agaricales</taxon>
        <taxon>Marasmiineae</taxon>
        <taxon>Mycenaceae</taxon>
        <taxon>Mycena</taxon>
    </lineage>
</organism>
<name>A0A8H6SX32_MYCCL</name>
<protein>
    <submittedName>
        <fullName evidence="1">Uncharacterized protein</fullName>
    </submittedName>
</protein>
<reference evidence="1" key="1">
    <citation type="submission" date="2020-05" db="EMBL/GenBank/DDBJ databases">
        <title>Mycena genomes resolve the evolution of fungal bioluminescence.</title>
        <authorList>
            <person name="Tsai I.J."/>
        </authorList>
    </citation>
    <scope>NUCLEOTIDE SEQUENCE</scope>
    <source>
        <strain evidence="1">110903Hualien_Pintung</strain>
    </source>
</reference>
<comment type="caution">
    <text evidence="1">The sequence shown here is derived from an EMBL/GenBank/DDBJ whole genome shotgun (WGS) entry which is preliminary data.</text>
</comment>
<dbReference type="AlphaFoldDB" id="A0A8H6SX32"/>
<proteinExistence type="predicted"/>
<accession>A0A8H6SX32</accession>
<dbReference type="EMBL" id="JACAZE010000010">
    <property type="protein sequence ID" value="KAF7305500.1"/>
    <property type="molecule type" value="Genomic_DNA"/>
</dbReference>
<dbReference type="Proteomes" id="UP000613580">
    <property type="component" value="Unassembled WGS sequence"/>
</dbReference>
<evidence type="ECO:0000313" key="1">
    <source>
        <dbReference type="EMBL" id="KAF7305500.1"/>
    </source>
</evidence>
<keyword evidence="2" id="KW-1185">Reference proteome</keyword>